<evidence type="ECO:0000313" key="1">
    <source>
        <dbReference type="Proteomes" id="UP000887566"/>
    </source>
</evidence>
<accession>A0A914V3X5</accession>
<organism evidence="1 2">
    <name type="scientific">Plectus sambesii</name>
    <dbReference type="NCBI Taxonomy" id="2011161"/>
    <lineage>
        <taxon>Eukaryota</taxon>
        <taxon>Metazoa</taxon>
        <taxon>Ecdysozoa</taxon>
        <taxon>Nematoda</taxon>
        <taxon>Chromadorea</taxon>
        <taxon>Plectida</taxon>
        <taxon>Plectina</taxon>
        <taxon>Plectoidea</taxon>
        <taxon>Plectidae</taxon>
        <taxon>Plectus</taxon>
    </lineage>
</organism>
<dbReference type="Proteomes" id="UP000887566">
    <property type="component" value="Unplaced"/>
</dbReference>
<evidence type="ECO:0000313" key="2">
    <source>
        <dbReference type="WBParaSite" id="PSAMB.scaffold1514size38299.g13621.t1"/>
    </source>
</evidence>
<keyword evidence="1" id="KW-1185">Reference proteome</keyword>
<name>A0A914V3X5_9BILA</name>
<reference evidence="2" key="1">
    <citation type="submission" date="2022-11" db="UniProtKB">
        <authorList>
            <consortium name="WormBaseParasite"/>
        </authorList>
    </citation>
    <scope>IDENTIFICATION</scope>
</reference>
<dbReference type="AlphaFoldDB" id="A0A914V3X5"/>
<sequence length="128" mass="15139">MGGKTGPTITIIRIHMSHGVYNWYGLAVNGSTTIDHASSNLLGQYVNAHAQQPQLLQYTYYYNVDYCNKHNDINDYNNNNCNFYHDANYYDYHHNARNYNFCHNNYGQYNHNADYYKHNIDCYNNFIN</sequence>
<protein>
    <submittedName>
        <fullName evidence="2">Uncharacterized protein</fullName>
    </submittedName>
</protein>
<dbReference type="WBParaSite" id="PSAMB.scaffold1514size38299.g13621.t1">
    <property type="protein sequence ID" value="PSAMB.scaffold1514size38299.g13621.t1"/>
    <property type="gene ID" value="PSAMB.scaffold1514size38299.g13621"/>
</dbReference>
<proteinExistence type="predicted"/>